<sequence length="173" mass="19901">MRKTILSLLVLIILLSVGYGFYNFKINKTEIKSSTTFNLKDLDSNTKKGYFIRAKDLDPKTFITLLKEKYNKDSKLNFVTMIGDFPDNWVKPNDIEYLISIMHSKEKCCGYMSTFSSFISSESGEVGGFAIIFLNSYISKTEINMGLNCNPKTNEESIRKIEKWHQQTTTNKN</sequence>
<accession>A0ABS8MMG8</accession>
<reference evidence="1" key="1">
    <citation type="submission" date="2021-11" db="EMBL/GenBank/DDBJ databases">
        <title>Description of novel Flavobacterium species.</title>
        <authorList>
            <person name="Saticioglu I.B."/>
            <person name="Ay H."/>
            <person name="Altun S."/>
            <person name="Duman M."/>
        </authorList>
    </citation>
    <scope>NUCLEOTIDE SEQUENCE</scope>
    <source>
        <strain evidence="1">F-30</strain>
    </source>
</reference>
<dbReference type="EMBL" id="JAJJMM010000001">
    <property type="protein sequence ID" value="MCC9066689.1"/>
    <property type="molecule type" value="Genomic_DNA"/>
</dbReference>
<comment type="caution">
    <text evidence="1">The sequence shown here is derived from an EMBL/GenBank/DDBJ whole genome shotgun (WGS) entry which is preliminary data.</text>
</comment>
<keyword evidence="2" id="KW-1185">Reference proteome</keyword>
<protein>
    <submittedName>
        <fullName evidence="1">Uncharacterized protein</fullName>
    </submittedName>
</protein>
<name>A0ABS8MMG8_9FLAO</name>
<dbReference type="RefSeq" id="WP_230040801.1">
    <property type="nucleotide sequence ID" value="NZ_JAJJMM010000001.1"/>
</dbReference>
<dbReference type="Proteomes" id="UP001430679">
    <property type="component" value="Unassembled WGS sequence"/>
</dbReference>
<evidence type="ECO:0000313" key="1">
    <source>
        <dbReference type="EMBL" id="MCC9066689.1"/>
    </source>
</evidence>
<proteinExistence type="predicted"/>
<organism evidence="1 2">
    <name type="scientific">Flavobacterium piscisymbiosum</name>
    <dbReference type="NCBI Taxonomy" id="2893753"/>
    <lineage>
        <taxon>Bacteria</taxon>
        <taxon>Pseudomonadati</taxon>
        <taxon>Bacteroidota</taxon>
        <taxon>Flavobacteriia</taxon>
        <taxon>Flavobacteriales</taxon>
        <taxon>Flavobacteriaceae</taxon>
        <taxon>Flavobacterium</taxon>
    </lineage>
</organism>
<evidence type="ECO:0000313" key="2">
    <source>
        <dbReference type="Proteomes" id="UP001430679"/>
    </source>
</evidence>
<gene>
    <name evidence="1" type="ORF">LNP81_27165</name>
</gene>